<dbReference type="STRING" id="1314751.GCA_001591425_04843"/>
<protein>
    <recommendedName>
        <fullName evidence="3">DUF1934 domain-containing protein</fullName>
    </recommendedName>
</protein>
<evidence type="ECO:0000313" key="1">
    <source>
        <dbReference type="EMBL" id="AST93798.1"/>
    </source>
</evidence>
<keyword evidence="2" id="KW-1185">Reference proteome</keyword>
<name>A0A223KWX4_9BACI</name>
<dbReference type="SUPFAM" id="SSF50814">
    <property type="entry name" value="Lipocalins"/>
    <property type="match status" value="1"/>
</dbReference>
<dbReference type="EMBL" id="CP018866">
    <property type="protein sequence ID" value="AST93798.1"/>
    <property type="molecule type" value="Genomic_DNA"/>
</dbReference>
<sequence>MRKHVEGEKIPINISFRSEIHHEGEKEVISFQTEGHYYIKGNQMFIVFTEEQPSVGTVNVIYKLSDQEAWVSRAGAIKMRQTYRLGEQTAGIYENELGTFQLTIETNKMTLMKDDINKRGSFQMEYELTVHGQSAGTYFITLHYEEVSSI</sequence>
<dbReference type="KEGG" id="bcoh:BC6307_22240"/>
<dbReference type="InterPro" id="IPR015231">
    <property type="entry name" value="DUF1934"/>
</dbReference>
<dbReference type="AlphaFoldDB" id="A0A223KWX4"/>
<evidence type="ECO:0000313" key="2">
    <source>
        <dbReference type="Proteomes" id="UP000215224"/>
    </source>
</evidence>
<gene>
    <name evidence="1" type="ORF">BC6307_22240</name>
</gene>
<accession>A0A223KWX4</accession>
<dbReference type="Proteomes" id="UP000215224">
    <property type="component" value="Chromosome"/>
</dbReference>
<organism evidence="1 2">
    <name type="scientific">Sutcliffiella cohnii</name>
    <dbReference type="NCBI Taxonomy" id="33932"/>
    <lineage>
        <taxon>Bacteria</taxon>
        <taxon>Bacillati</taxon>
        <taxon>Bacillota</taxon>
        <taxon>Bacilli</taxon>
        <taxon>Bacillales</taxon>
        <taxon>Bacillaceae</taxon>
        <taxon>Sutcliffiella</taxon>
    </lineage>
</organism>
<dbReference type="RefSeq" id="WP_066421580.1">
    <property type="nucleotide sequence ID" value="NZ_CP018866.1"/>
</dbReference>
<evidence type="ECO:0008006" key="3">
    <source>
        <dbReference type="Google" id="ProtNLM"/>
    </source>
</evidence>
<reference evidence="1 2" key="1">
    <citation type="submission" date="2016-12" db="EMBL/GenBank/DDBJ databases">
        <title>The whole genome sequencing and assembly of Bacillus cohnii DSM 6307T strain.</title>
        <authorList>
            <person name="Lee Y.-J."/>
            <person name="Yi H."/>
            <person name="Bahn Y.-S."/>
            <person name="Kim J.F."/>
            <person name="Lee D.-W."/>
        </authorList>
    </citation>
    <scope>NUCLEOTIDE SEQUENCE [LARGE SCALE GENOMIC DNA]</scope>
    <source>
        <strain evidence="1 2">DSM 6307</strain>
    </source>
</reference>
<dbReference type="Gene3D" id="2.40.128.20">
    <property type="match status" value="1"/>
</dbReference>
<dbReference type="Pfam" id="PF09148">
    <property type="entry name" value="DUF1934"/>
    <property type="match status" value="1"/>
</dbReference>
<proteinExistence type="predicted"/>
<dbReference type="InterPro" id="IPR012674">
    <property type="entry name" value="Calycin"/>
</dbReference>